<dbReference type="GO" id="GO:0004581">
    <property type="term" value="F:dolichyl-phosphate beta-glucosyltransferase activity"/>
    <property type="evidence" value="ECO:0007669"/>
    <property type="project" value="UniProtKB-EC"/>
</dbReference>
<feature type="domain" description="Glycosyltransferase 2-like" evidence="15">
    <location>
        <begin position="12"/>
        <end position="175"/>
    </location>
</feature>
<reference evidence="17" key="1">
    <citation type="submission" date="2021-01" db="EMBL/GenBank/DDBJ databases">
        <title>Lacisediminihabitans sp. nov. strain G11-30, isolated from Antarctic Soil.</title>
        <authorList>
            <person name="Li J."/>
        </authorList>
    </citation>
    <scope>NUCLEOTIDE SEQUENCE</scope>
    <source>
        <strain evidence="17">G11-30</strain>
    </source>
</reference>
<evidence type="ECO:0000256" key="11">
    <source>
        <dbReference type="ARBA" id="ARBA00022989"/>
    </source>
</evidence>
<evidence type="ECO:0000256" key="3">
    <source>
        <dbReference type="ARBA" id="ARBA00004922"/>
    </source>
</evidence>
<evidence type="ECO:0000256" key="12">
    <source>
        <dbReference type="ARBA" id="ARBA00023136"/>
    </source>
</evidence>
<comment type="catalytic activity">
    <reaction evidence="13">
        <text>a di-trans,poly-cis-dolichyl phosphate + UDP-alpha-D-glucose = a di-trans,poly-cis-dolichyl beta-D-glucosyl phosphate + UDP</text>
        <dbReference type="Rhea" id="RHEA:15401"/>
        <dbReference type="Rhea" id="RHEA-COMP:19498"/>
        <dbReference type="Rhea" id="RHEA-COMP:19502"/>
        <dbReference type="ChEBI" id="CHEBI:57525"/>
        <dbReference type="ChEBI" id="CHEBI:57683"/>
        <dbReference type="ChEBI" id="CHEBI:58223"/>
        <dbReference type="ChEBI" id="CHEBI:58885"/>
        <dbReference type="EC" id="2.4.1.117"/>
    </reaction>
    <physiologicalReaction direction="left-to-right" evidence="13">
        <dbReference type="Rhea" id="RHEA:15402"/>
    </physiologicalReaction>
</comment>
<feature type="transmembrane region" description="Helical" evidence="14">
    <location>
        <begin position="336"/>
        <end position="357"/>
    </location>
</feature>
<evidence type="ECO:0000256" key="14">
    <source>
        <dbReference type="SAM" id="Phobius"/>
    </source>
</evidence>
<accession>A0A934SPB4</accession>
<feature type="transmembrane region" description="Helical" evidence="14">
    <location>
        <begin position="270"/>
        <end position="291"/>
    </location>
</feature>
<evidence type="ECO:0000313" key="18">
    <source>
        <dbReference type="Proteomes" id="UP000636458"/>
    </source>
</evidence>
<comment type="subcellular location">
    <subcellularLocation>
        <location evidence="2">Endoplasmic reticulum membrane</location>
        <topology evidence="2">Single-pass membrane protein</topology>
    </subcellularLocation>
    <subcellularLocation>
        <location evidence="1">Membrane</location>
        <topology evidence="1">Multi-pass membrane protein</topology>
    </subcellularLocation>
</comment>
<dbReference type="InterPro" id="IPR029044">
    <property type="entry name" value="Nucleotide-diphossugar_trans"/>
</dbReference>
<evidence type="ECO:0000256" key="8">
    <source>
        <dbReference type="ARBA" id="ARBA00022692"/>
    </source>
</evidence>
<evidence type="ECO:0000256" key="5">
    <source>
        <dbReference type="ARBA" id="ARBA00012583"/>
    </source>
</evidence>
<dbReference type="SUPFAM" id="SSF53448">
    <property type="entry name" value="Nucleotide-diphospho-sugar transferases"/>
    <property type="match status" value="1"/>
</dbReference>
<dbReference type="Proteomes" id="UP000636458">
    <property type="component" value="Unassembled WGS sequence"/>
</dbReference>
<dbReference type="InterPro" id="IPR001173">
    <property type="entry name" value="Glyco_trans_2-like"/>
</dbReference>
<keyword evidence="8 14" id="KW-0812">Transmembrane</keyword>
<comment type="caution">
    <text evidence="17">The sequence shown here is derived from an EMBL/GenBank/DDBJ whole genome shotgun (WGS) entry which is preliminary data.</text>
</comment>
<dbReference type="AlphaFoldDB" id="A0A934SPB4"/>
<evidence type="ECO:0000256" key="9">
    <source>
        <dbReference type="ARBA" id="ARBA00022824"/>
    </source>
</evidence>
<gene>
    <name evidence="17" type="ORF">IV501_15935</name>
</gene>
<dbReference type="GO" id="GO:0000271">
    <property type="term" value="P:polysaccharide biosynthetic process"/>
    <property type="evidence" value="ECO:0007669"/>
    <property type="project" value="InterPro"/>
</dbReference>
<sequence>MAHSLDSFALDVALPVYNEQAAIEQSVRTLHDYLSAEFDATWRITIADNASTDDTAAIADRLASELPGVVVVHLPEKGRGRALRTVWLDSPAEVVAYLDIDLSTGLSALPPLVAPLLSGHSDVAIGTRLARSSRVTRSAKREFISRSYNLLLHGAMAVKFSDAQCGFKAVRRDVALQLVPLVEDDGWFFDTELLIIAERSGLRIHEVPVDWVDDPASSVDVVSTARDDLKGMLRVGRSIVTGRVPIQAIYAELGRRPFDPPRRPSFFGQVLRFGVVGVLSTVAYALLYLWLQQLVPGQVANFLALLITAVANTAANRRFTFGVSGRGGAVAHQFQGLVVFGIAWLITSGSLVGLHALRPDASAHAELVVLTAANLFATLLRFVLLRLWVFRQHRVGAATLGQLVTR</sequence>
<organism evidence="17 18">
    <name type="scientific">Lacisediminihabitans changchengi</name>
    <dbReference type="NCBI Taxonomy" id="2787634"/>
    <lineage>
        <taxon>Bacteria</taxon>
        <taxon>Bacillati</taxon>
        <taxon>Actinomycetota</taxon>
        <taxon>Actinomycetes</taxon>
        <taxon>Micrococcales</taxon>
        <taxon>Microbacteriaceae</taxon>
        <taxon>Lacisediminihabitans</taxon>
    </lineage>
</organism>
<evidence type="ECO:0000256" key="2">
    <source>
        <dbReference type="ARBA" id="ARBA00004389"/>
    </source>
</evidence>
<evidence type="ECO:0000256" key="7">
    <source>
        <dbReference type="ARBA" id="ARBA00022679"/>
    </source>
</evidence>
<dbReference type="GO" id="GO:0006487">
    <property type="term" value="P:protein N-linked glycosylation"/>
    <property type="evidence" value="ECO:0007669"/>
    <property type="project" value="TreeGrafter"/>
</dbReference>
<dbReference type="RefSeq" id="WP_200557307.1">
    <property type="nucleotide sequence ID" value="NZ_JAEPES010000006.1"/>
</dbReference>
<evidence type="ECO:0000256" key="4">
    <source>
        <dbReference type="ARBA" id="ARBA00006739"/>
    </source>
</evidence>
<keyword evidence="9" id="KW-0256">Endoplasmic reticulum</keyword>
<evidence type="ECO:0000259" key="16">
    <source>
        <dbReference type="Pfam" id="PF04138"/>
    </source>
</evidence>
<comment type="similarity">
    <text evidence="4">Belongs to the glycosyltransferase 2 family.</text>
</comment>
<feature type="domain" description="GtrA/DPMS transmembrane" evidence="16">
    <location>
        <begin position="272"/>
        <end position="390"/>
    </location>
</feature>
<comment type="pathway">
    <text evidence="3">Protein modification; protein glycosylation.</text>
</comment>
<keyword evidence="7" id="KW-0808">Transferase</keyword>
<name>A0A934SPB4_9MICO</name>
<evidence type="ECO:0000313" key="17">
    <source>
        <dbReference type="EMBL" id="MBK4349120.1"/>
    </source>
</evidence>
<dbReference type="GO" id="GO:0016020">
    <property type="term" value="C:membrane"/>
    <property type="evidence" value="ECO:0007669"/>
    <property type="project" value="UniProtKB-SubCell"/>
</dbReference>
<dbReference type="CDD" id="cd04188">
    <property type="entry name" value="DPG_synthase"/>
    <property type="match status" value="1"/>
</dbReference>
<dbReference type="PANTHER" id="PTHR10859">
    <property type="entry name" value="GLYCOSYL TRANSFERASE"/>
    <property type="match status" value="1"/>
</dbReference>
<evidence type="ECO:0000259" key="15">
    <source>
        <dbReference type="Pfam" id="PF00535"/>
    </source>
</evidence>
<proteinExistence type="inferred from homology"/>
<keyword evidence="10" id="KW-0735">Signal-anchor</keyword>
<evidence type="ECO:0000256" key="1">
    <source>
        <dbReference type="ARBA" id="ARBA00004141"/>
    </source>
</evidence>
<dbReference type="PANTHER" id="PTHR10859:SF91">
    <property type="entry name" value="DOLICHYL-PHOSPHATE BETA-GLUCOSYLTRANSFERASE"/>
    <property type="match status" value="1"/>
</dbReference>
<dbReference type="Pfam" id="PF04138">
    <property type="entry name" value="GtrA_DPMS_TM"/>
    <property type="match status" value="1"/>
</dbReference>
<dbReference type="Gene3D" id="3.90.550.10">
    <property type="entry name" value="Spore Coat Polysaccharide Biosynthesis Protein SpsA, Chain A"/>
    <property type="match status" value="1"/>
</dbReference>
<protein>
    <recommendedName>
        <fullName evidence="5">dolichyl-phosphate beta-glucosyltransferase</fullName>
        <ecNumber evidence="5">2.4.1.117</ecNumber>
    </recommendedName>
</protein>
<dbReference type="EC" id="2.4.1.117" evidence="5"/>
<evidence type="ECO:0000256" key="13">
    <source>
        <dbReference type="ARBA" id="ARBA00045097"/>
    </source>
</evidence>
<feature type="transmembrane region" description="Helical" evidence="14">
    <location>
        <begin position="363"/>
        <end position="384"/>
    </location>
</feature>
<keyword evidence="12 14" id="KW-0472">Membrane</keyword>
<keyword evidence="6" id="KW-0328">Glycosyltransferase</keyword>
<dbReference type="Pfam" id="PF00535">
    <property type="entry name" value="Glycos_transf_2"/>
    <property type="match status" value="1"/>
</dbReference>
<dbReference type="InterPro" id="IPR035518">
    <property type="entry name" value="DPG_synthase"/>
</dbReference>
<keyword evidence="18" id="KW-1185">Reference proteome</keyword>
<evidence type="ECO:0000256" key="10">
    <source>
        <dbReference type="ARBA" id="ARBA00022968"/>
    </source>
</evidence>
<keyword evidence="11 14" id="KW-1133">Transmembrane helix</keyword>
<evidence type="ECO:0000256" key="6">
    <source>
        <dbReference type="ARBA" id="ARBA00022676"/>
    </source>
</evidence>
<dbReference type="EMBL" id="JAEPES010000006">
    <property type="protein sequence ID" value="MBK4349120.1"/>
    <property type="molecule type" value="Genomic_DNA"/>
</dbReference>
<dbReference type="InterPro" id="IPR007267">
    <property type="entry name" value="GtrA_DPMS_TM"/>
</dbReference>